<organism evidence="2 3">
    <name type="scientific">Cohnella terricola</name>
    <dbReference type="NCBI Taxonomy" id="1289167"/>
    <lineage>
        <taxon>Bacteria</taxon>
        <taxon>Bacillati</taxon>
        <taxon>Bacillota</taxon>
        <taxon>Bacilli</taxon>
        <taxon>Bacillales</taxon>
        <taxon>Paenibacillaceae</taxon>
        <taxon>Cohnella</taxon>
    </lineage>
</organism>
<feature type="domain" description="TOTE conflict system primase" evidence="1">
    <location>
        <begin position="44"/>
        <end position="153"/>
    </location>
</feature>
<dbReference type="AlphaFoldDB" id="A0A559JDK0"/>
<dbReference type="OrthoDB" id="2453150at2"/>
<accession>A0A559JDK0</accession>
<sequence length="172" mass="19873">MQQEQIEIQIQNRMHELVDKINQLIIGERKRFIQQYGKHESVAYRTVTDKSLTDWRVEQHLTGNMTLGCFYKGSHSKFLVYDIDKQDPSIPLGLIRLLKGYGFQSGDLHLEVSGTKGWHLWIFFNFPLPIDTLAAFGNFVREVLGASAKSIELRPEDPMTSRRHQASVWNSP</sequence>
<dbReference type="RefSeq" id="WP_144704465.1">
    <property type="nucleotide sequence ID" value="NZ_VNJJ01000010.1"/>
</dbReference>
<protein>
    <recommendedName>
        <fullName evidence="1">TOTE conflict system primase domain-containing protein</fullName>
    </recommendedName>
</protein>
<dbReference type="Pfam" id="PF22548">
    <property type="entry name" value="AEP-TOTE"/>
    <property type="match status" value="1"/>
</dbReference>
<evidence type="ECO:0000313" key="3">
    <source>
        <dbReference type="Proteomes" id="UP000316330"/>
    </source>
</evidence>
<proteinExistence type="predicted"/>
<dbReference type="EMBL" id="VNJJ01000010">
    <property type="protein sequence ID" value="TVX97951.1"/>
    <property type="molecule type" value="Genomic_DNA"/>
</dbReference>
<evidence type="ECO:0000313" key="2">
    <source>
        <dbReference type="EMBL" id="TVX97951.1"/>
    </source>
</evidence>
<dbReference type="Proteomes" id="UP000316330">
    <property type="component" value="Unassembled WGS sequence"/>
</dbReference>
<keyword evidence="3" id="KW-1185">Reference proteome</keyword>
<evidence type="ECO:0000259" key="1">
    <source>
        <dbReference type="Pfam" id="PF22548"/>
    </source>
</evidence>
<dbReference type="InterPro" id="IPR054347">
    <property type="entry name" value="TOTE_primase"/>
</dbReference>
<reference evidence="2 3" key="1">
    <citation type="submission" date="2019-07" db="EMBL/GenBank/DDBJ databases">
        <authorList>
            <person name="Kim J."/>
        </authorList>
    </citation>
    <scope>NUCLEOTIDE SEQUENCE [LARGE SCALE GENOMIC DNA]</scope>
    <source>
        <strain evidence="2 3">G13</strain>
    </source>
</reference>
<comment type="caution">
    <text evidence="2">The sequence shown here is derived from an EMBL/GenBank/DDBJ whole genome shotgun (WGS) entry which is preliminary data.</text>
</comment>
<name>A0A559JDK0_9BACL</name>
<gene>
    <name evidence="2" type="ORF">FPZ45_17040</name>
</gene>